<dbReference type="AlphaFoldDB" id="A0A921Q6T1"/>
<proteinExistence type="predicted"/>
<keyword evidence="2" id="KW-0732">Signal</keyword>
<comment type="caution">
    <text evidence="3">The sequence shown here is derived from an EMBL/GenBank/DDBJ whole genome shotgun (WGS) entry which is preliminary data.</text>
</comment>
<dbReference type="EMBL" id="CM027689">
    <property type="protein sequence ID" value="KAG0516153.1"/>
    <property type="molecule type" value="Genomic_DNA"/>
</dbReference>
<gene>
    <name evidence="3" type="ORF">BDA96_10G338200</name>
</gene>
<protein>
    <recommendedName>
        <fullName evidence="5">Secreted protein</fullName>
    </recommendedName>
</protein>
<evidence type="ECO:0000256" key="2">
    <source>
        <dbReference type="SAM" id="SignalP"/>
    </source>
</evidence>
<name>A0A921Q6T1_SORBI</name>
<reference evidence="3" key="2">
    <citation type="submission" date="2020-10" db="EMBL/GenBank/DDBJ databases">
        <authorList>
            <person name="Cooper E.A."/>
            <person name="Brenton Z.W."/>
            <person name="Flinn B.S."/>
            <person name="Jenkins J."/>
            <person name="Shu S."/>
            <person name="Flowers D."/>
            <person name="Luo F."/>
            <person name="Wang Y."/>
            <person name="Xia P."/>
            <person name="Barry K."/>
            <person name="Daum C."/>
            <person name="Lipzen A."/>
            <person name="Yoshinaga Y."/>
            <person name="Schmutz J."/>
            <person name="Saski C."/>
            <person name="Vermerris W."/>
            <person name="Kresovich S."/>
        </authorList>
    </citation>
    <scope>NUCLEOTIDE SEQUENCE</scope>
</reference>
<organism evidence="3 4">
    <name type="scientific">Sorghum bicolor</name>
    <name type="common">Sorghum</name>
    <name type="synonym">Sorghum vulgare</name>
    <dbReference type="NCBI Taxonomy" id="4558"/>
    <lineage>
        <taxon>Eukaryota</taxon>
        <taxon>Viridiplantae</taxon>
        <taxon>Streptophyta</taxon>
        <taxon>Embryophyta</taxon>
        <taxon>Tracheophyta</taxon>
        <taxon>Spermatophyta</taxon>
        <taxon>Magnoliopsida</taxon>
        <taxon>Liliopsida</taxon>
        <taxon>Poales</taxon>
        <taxon>Poaceae</taxon>
        <taxon>PACMAD clade</taxon>
        <taxon>Panicoideae</taxon>
        <taxon>Andropogonodae</taxon>
        <taxon>Andropogoneae</taxon>
        <taxon>Sorghinae</taxon>
        <taxon>Sorghum</taxon>
    </lineage>
</organism>
<accession>A0A921Q6T1</accession>
<sequence length="120" mass="13718">MIYYLLFLLFMCKLKCSICNLQTDTKRAEEKRSGPWLALGVANQEAMESPAWSTLGSGPDANHSNLAVACKRRAMDSLDRDRVWIASRRRGRWHPDRPPTGRGPRGSRFRSHSQQTRRAC</sequence>
<evidence type="ECO:0000313" key="3">
    <source>
        <dbReference type="EMBL" id="KAG0516153.1"/>
    </source>
</evidence>
<dbReference type="Proteomes" id="UP000807115">
    <property type="component" value="Chromosome 10"/>
</dbReference>
<evidence type="ECO:0000313" key="4">
    <source>
        <dbReference type="Proteomes" id="UP000807115"/>
    </source>
</evidence>
<evidence type="ECO:0008006" key="5">
    <source>
        <dbReference type="Google" id="ProtNLM"/>
    </source>
</evidence>
<evidence type="ECO:0000256" key="1">
    <source>
        <dbReference type="SAM" id="MobiDB-lite"/>
    </source>
</evidence>
<reference evidence="3" key="1">
    <citation type="journal article" date="2019" name="BMC Genomics">
        <title>A new reference genome for Sorghum bicolor reveals high levels of sequence similarity between sweet and grain genotypes: implications for the genetics of sugar metabolism.</title>
        <authorList>
            <person name="Cooper E.A."/>
            <person name="Brenton Z.W."/>
            <person name="Flinn B.S."/>
            <person name="Jenkins J."/>
            <person name="Shu S."/>
            <person name="Flowers D."/>
            <person name="Luo F."/>
            <person name="Wang Y."/>
            <person name="Xia P."/>
            <person name="Barry K."/>
            <person name="Daum C."/>
            <person name="Lipzen A."/>
            <person name="Yoshinaga Y."/>
            <person name="Schmutz J."/>
            <person name="Saski C."/>
            <person name="Vermerris W."/>
            <person name="Kresovich S."/>
        </authorList>
    </citation>
    <scope>NUCLEOTIDE SEQUENCE</scope>
</reference>
<feature type="chain" id="PRO_5036811598" description="Secreted protein" evidence="2">
    <location>
        <begin position="18"/>
        <end position="120"/>
    </location>
</feature>
<feature type="signal peptide" evidence="2">
    <location>
        <begin position="1"/>
        <end position="17"/>
    </location>
</feature>
<feature type="region of interest" description="Disordered" evidence="1">
    <location>
        <begin position="89"/>
        <end position="120"/>
    </location>
</feature>